<name>A0A318N5M3_9PROT</name>
<accession>A0A318N5M3</accession>
<dbReference type="OrthoDB" id="7494486at2"/>
<dbReference type="Pfam" id="PF11863">
    <property type="entry name" value="DUF3383"/>
    <property type="match status" value="1"/>
</dbReference>
<dbReference type="EMBL" id="QGLT01000004">
    <property type="protein sequence ID" value="PXY99862.1"/>
    <property type="molecule type" value="Genomic_DNA"/>
</dbReference>
<evidence type="ECO:0000313" key="2">
    <source>
        <dbReference type="Proteomes" id="UP000247565"/>
    </source>
</evidence>
<gene>
    <name evidence="1" type="ORF">DK869_07985</name>
</gene>
<proteinExistence type="predicted"/>
<dbReference type="RefSeq" id="WP_110439482.1">
    <property type="nucleotide sequence ID" value="NZ_CP046393.1"/>
</dbReference>
<keyword evidence="2" id="KW-1185">Reference proteome</keyword>
<protein>
    <recommendedName>
        <fullName evidence="3">DUF3383 domain-containing protein</fullName>
    </recommendedName>
</protein>
<comment type="caution">
    <text evidence="1">The sequence shown here is derived from an EMBL/GenBank/DDBJ whole genome shotgun (WGS) entry which is preliminary data.</text>
</comment>
<dbReference type="Proteomes" id="UP000247565">
    <property type="component" value="Unassembled WGS sequence"/>
</dbReference>
<dbReference type="InterPro" id="IPR021808">
    <property type="entry name" value="DUF3383"/>
</dbReference>
<evidence type="ECO:0000313" key="1">
    <source>
        <dbReference type="EMBL" id="PXY99862.1"/>
    </source>
</evidence>
<dbReference type="AlphaFoldDB" id="A0A318N5M3"/>
<reference evidence="1 2" key="1">
    <citation type="submission" date="2018-05" db="EMBL/GenBank/DDBJ databases">
        <title>Reference genomes for bee gut microbiota database.</title>
        <authorList>
            <person name="Ellegaard K.M."/>
        </authorList>
    </citation>
    <scope>NUCLEOTIDE SEQUENCE [LARGE SCALE GENOMIC DNA]</scope>
    <source>
        <strain evidence="1 2">ESL0284</strain>
    </source>
</reference>
<evidence type="ECO:0008006" key="3">
    <source>
        <dbReference type="Google" id="ProtNLM"/>
    </source>
</evidence>
<sequence length="493" mass="54347">MSIPLNNIVRINPKVLSVGNKGNDLFGLMLTRKENVIPAGITSIFENAEEIGKLFGYDSMEYNLATVYFAGFTDSDRVATQLYMALYAENNTSAGLIGATMSAVTLEELRSFKGDLQIVVDNNEKNIVDPDFSFINSFSEAATILENLLGVSVVYSSGNQSFIITSGLTGHNSYVSFATGQLADLLRLSENQGASLSPAIESPTPSSVINTLRKENLTFCSVFLTWEPDEAEALTFAKWADSMKDDVCVILSDSSNKAITANTGTSFAEKVYSANYEGVVCVYNSLELCAFIAGYPAAWDLEKTDGRYNAAFRRSSLLKANVTNEDIALALKANGYNFYGVWASASNDFVFMMEGKISGQYLWLDSWYCQVWMRRYFQNCFIKTLLAKGQIPYNNEGKGILSAAIKPAIDDFIKFGAIRSGIYLSEDQTQSLKQAGLNLSQINNITAVGYYLKIDMGNVTPQTRVRRGSPPINFWYTDGQSVQQINMNSIELQ</sequence>
<organism evidence="1 2">
    <name type="scientific">Commensalibacter melissae</name>
    <dbReference type="NCBI Taxonomy" id="2070537"/>
    <lineage>
        <taxon>Bacteria</taxon>
        <taxon>Pseudomonadati</taxon>
        <taxon>Pseudomonadota</taxon>
        <taxon>Alphaproteobacteria</taxon>
        <taxon>Acetobacterales</taxon>
        <taxon>Acetobacteraceae</taxon>
    </lineage>
</organism>